<dbReference type="AlphaFoldDB" id="U2GCB0"/>
<proteinExistence type="predicted"/>
<feature type="transmembrane region" description="Helical" evidence="1">
    <location>
        <begin position="12"/>
        <end position="29"/>
    </location>
</feature>
<keyword evidence="1" id="KW-0472">Membrane</keyword>
<keyword evidence="1" id="KW-0812">Transmembrane</keyword>
<dbReference type="EMBL" id="ANNI01000007">
    <property type="protein sequence ID" value="ERJ25704.1"/>
    <property type="molecule type" value="Genomic_DNA"/>
</dbReference>
<evidence type="ECO:0000313" key="2">
    <source>
        <dbReference type="EMBL" id="ERJ25704.1"/>
    </source>
</evidence>
<organism evidence="2 3">
    <name type="scientific">Campylobacter concisus ATCC 51562</name>
    <dbReference type="NCBI Taxonomy" id="1242969"/>
    <lineage>
        <taxon>Bacteria</taxon>
        <taxon>Pseudomonadati</taxon>
        <taxon>Campylobacterota</taxon>
        <taxon>Epsilonproteobacteria</taxon>
        <taxon>Campylobacterales</taxon>
        <taxon>Campylobacteraceae</taxon>
        <taxon>Campylobacter</taxon>
    </lineage>
</organism>
<reference evidence="2 3" key="1">
    <citation type="journal article" date="2013" name="BMC Genomics">
        <title>Comparative genomics of Campylobacter concisus isolates reveals genetic diversity and provides insights into disease association.</title>
        <authorList>
            <person name="Deshpande N.P."/>
            <person name="Kaakoush N.O."/>
            <person name="Wilkins M.R."/>
            <person name="Mitchell H.M."/>
        </authorList>
    </citation>
    <scope>NUCLEOTIDE SEQUENCE [LARGE SCALE GENOMIC DNA]</scope>
    <source>
        <strain evidence="2 3">ATCC 51562</strain>
    </source>
</reference>
<evidence type="ECO:0000256" key="1">
    <source>
        <dbReference type="SAM" id="Phobius"/>
    </source>
</evidence>
<sequence length="39" mass="4620">MISWMRLGKKSKVNLVKILVQISFIFLNLNKNLNKLINF</sequence>
<gene>
    <name evidence="2" type="ORF">ATCC51562_1345</name>
</gene>
<keyword evidence="1" id="KW-1133">Transmembrane helix</keyword>
<comment type="caution">
    <text evidence="2">The sequence shown here is derived from an EMBL/GenBank/DDBJ whole genome shotgun (WGS) entry which is preliminary data.</text>
</comment>
<protein>
    <submittedName>
        <fullName evidence="2">Uncharacterized protein</fullName>
    </submittedName>
</protein>
<evidence type="ECO:0000313" key="3">
    <source>
        <dbReference type="Proteomes" id="UP000016627"/>
    </source>
</evidence>
<name>U2GCB0_9BACT</name>
<dbReference type="PATRIC" id="fig|1242969.3.peg.1248"/>
<dbReference type="Proteomes" id="UP000016627">
    <property type="component" value="Unassembled WGS sequence"/>
</dbReference>
<accession>U2GCB0</accession>